<dbReference type="Proteomes" id="UP001174909">
    <property type="component" value="Unassembled WGS sequence"/>
</dbReference>
<dbReference type="PANTHER" id="PTHR14795:SF0">
    <property type="entry name" value="TRANSMEMBRANE PROTEIN 62"/>
    <property type="match status" value="1"/>
</dbReference>
<evidence type="ECO:0000313" key="5">
    <source>
        <dbReference type="Proteomes" id="UP001174909"/>
    </source>
</evidence>
<dbReference type="InterPro" id="IPR029052">
    <property type="entry name" value="Metallo-depent_PP-like"/>
</dbReference>
<dbReference type="InterPro" id="IPR013783">
    <property type="entry name" value="Ig-like_fold"/>
</dbReference>
<dbReference type="AlphaFoldDB" id="A0AA35QZM9"/>
<keyword evidence="5" id="KW-1185">Reference proteome</keyword>
<sequence length="600" mass="67571">MRVANLLALASAAFASWLATFVFQCYYQGLPGAPSVHPRDGEPPYPGATNDNLFWFLQISDIHLSLVNDFEVREDLESFCTRTVSTISPALVLVTGDLTHGKFSGGRYSQQFEEEWRVYGEVLAESDDFDVEYRSHSSNIYLQYSSGYHGHQESTHSYSYTHTTSFGSYRFIGMDACPSPGPRRPFNFFGVLHDEDLSVLESLENHHPSSSPPLNTTVWFSHYPTATIAGDHATLRRLMSSSVAHVCGHLHDLLGLVPTMYTRHPSGHLELELVDFKDKRGYRLVAIDHDLFSFVDTRLDHWPLVLVTNPKDSRFSVPGREPLGRILHSTHVRVLAFSPYGVKSVRVWLDGRPLPPATGDQEGPLYTTPWDPSRLASGLHSITVVVEDKEGNVGNSSQQFTLDGSYLATPLERLPRLLLLTDFKSLLQMVFLFVWLSLLASLVLSWINRAQPVYLQPLVRKNSVFLPLTFLIFYLGLGPWCVGEIMTGVYGLISVHGILVSQHFIPGSLTYLFGMFQLILWYIPLILYLNRLLSLPHSSSPSSSRLRPLLCHSAMFSLFLYHCGWLLTFAPYGSVALVLSPGVSWTLPFSLYLVLRSWRR</sequence>
<keyword evidence="1" id="KW-1133">Transmembrane helix</keyword>
<feature type="transmembrane region" description="Helical" evidence="1">
    <location>
        <begin position="505"/>
        <end position="529"/>
    </location>
</feature>
<comment type="caution">
    <text evidence="4">The sequence shown here is derived from an EMBL/GenBank/DDBJ whole genome shotgun (WGS) entry which is preliminary data.</text>
</comment>
<keyword evidence="1" id="KW-0472">Membrane</keyword>
<accession>A0AA35QZM9</accession>
<dbReference type="SUPFAM" id="SSF56300">
    <property type="entry name" value="Metallo-dependent phosphatases"/>
    <property type="match status" value="1"/>
</dbReference>
<evidence type="ECO:0000313" key="4">
    <source>
        <dbReference type="EMBL" id="CAI7998328.1"/>
    </source>
</evidence>
<gene>
    <name evidence="4" type="ORF">GBAR_LOCUS2404</name>
</gene>
<dbReference type="Pfam" id="PF24384">
    <property type="entry name" value="Ig_TMM62"/>
    <property type="match status" value="1"/>
</dbReference>
<feature type="transmembrane region" description="Helical" evidence="1">
    <location>
        <begin position="575"/>
        <end position="595"/>
    </location>
</feature>
<evidence type="ECO:0000259" key="2">
    <source>
        <dbReference type="Pfam" id="PF24384"/>
    </source>
</evidence>
<feature type="transmembrane region" description="Helical" evidence="1">
    <location>
        <begin position="468"/>
        <end position="493"/>
    </location>
</feature>
<dbReference type="EMBL" id="CASHTH010000344">
    <property type="protein sequence ID" value="CAI7998328.1"/>
    <property type="molecule type" value="Genomic_DNA"/>
</dbReference>
<feature type="domain" description="TMEM62 C-terminal" evidence="3">
    <location>
        <begin position="449"/>
        <end position="530"/>
    </location>
</feature>
<dbReference type="Gene3D" id="3.60.21.10">
    <property type="match status" value="1"/>
</dbReference>
<dbReference type="InterPro" id="IPR056230">
    <property type="entry name" value="TMEM62_C"/>
</dbReference>
<protein>
    <submittedName>
        <fullName evidence="4">Transmembrane protein 62</fullName>
    </submittedName>
</protein>
<dbReference type="PANTHER" id="PTHR14795">
    <property type="entry name" value="HELICASE RELATED"/>
    <property type="match status" value="1"/>
</dbReference>
<organism evidence="4 5">
    <name type="scientific">Geodia barretti</name>
    <name type="common">Barrett's horny sponge</name>
    <dbReference type="NCBI Taxonomy" id="519541"/>
    <lineage>
        <taxon>Eukaryota</taxon>
        <taxon>Metazoa</taxon>
        <taxon>Porifera</taxon>
        <taxon>Demospongiae</taxon>
        <taxon>Heteroscleromorpha</taxon>
        <taxon>Tetractinellida</taxon>
        <taxon>Astrophorina</taxon>
        <taxon>Geodiidae</taxon>
        <taxon>Geodia</taxon>
    </lineage>
</organism>
<name>A0AA35QZM9_GEOBA</name>
<feature type="domain" description="TMEM62 Ig-like" evidence="2">
    <location>
        <begin position="301"/>
        <end position="404"/>
    </location>
</feature>
<feature type="transmembrane region" description="Helical" evidence="1">
    <location>
        <begin position="549"/>
        <end position="569"/>
    </location>
</feature>
<evidence type="ECO:0000259" key="3">
    <source>
        <dbReference type="Pfam" id="PF24394"/>
    </source>
</evidence>
<feature type="transmembrane region" description="Helical" evidence="1">
    <location>
        <begin position="426"/>
        <end position="447"/>
    </location>
</feature>
<keyword evidence="1 4" id="KW-0812">Transmembrane</keyword>
<dbReference type="InterPro" id="IPR056229">
    <property type="entry name" value="Ig_TMM62"/>
</dbReference>
<dbReference type="Gene3D" id="2.60.40.10">
    <property type="entry name" value="Immunoglobulins"/>
    <property type="match status" value="1"/>
</dbReference>
<reference evidence="4" key="1">
    <citation type="submission" date="2023-03" db="EMBL/GenBank/DDBJ databases">
        <authorList>
            <person name="Steffen K."/>
            <person name="Cardenas P."/>
        </authorList>
    </citation>
    <scope>NUCLEOTIDE SEQUENCE</scope>
</reference>
<evidence type="ECO:0000256" key="1">
    <source>
        <dbReference type="SAM" id="Phobius"/>
    </source>
</evidence>
<dbReference type="Pfam" id="PF24394">
    <property type="entry name" value="TMEM62_C"/>
    <property type="match status" value="1"/>
</dbReference>
<proteinExistence type="predicted"/>